<dbReference type="EMBL" id="JAPFQL010000018">
    <property type="protein sequence ID" value="MDC5696792.1"/>
    <property type="molecule type" value="Genomic_DNA"/>
</dbReference>
<keyword evidence="3" id="KW-1185">Reference proteome</keyword>
<gene>
    <name evidence="2" type="ORF">OO014_05940</name>
</gene>
<dbReference type="Proteomes" id="UP001150259">
    <property type="component" value="Unassembled WGS sequence"/>
</dbReference>
<feature type="compositionally biased region" description="Low complexity" evidence="1">
    <location>
        <begin position="7"/>
        <end position="21"/>
    </location>
</feature>
<feature type="region of interest" description="Disordered" evidence="1">
    <location>
        <begin position="1"/>
        <end position="22"/>
    </location>
</feature>
<evidence type="ECO:0000313" key="2">
    <source>
        <dbReference type="EMBL" id="MDC5696792.1"/>
    </source>
</evidence>
<comment type="caution">
    <text evidence="2">The sequence shown here is derived from an EMBL/GenBank/DDBJ whole genome shotgun (WGS) entry which is preliminary data.</text>
</comment>
<reference evidence="2 3" key="1">
    <citation type="submission" date="2022-11" db="EMBL/GenBank/DDBJ databases">
        <title>Anaerobic phenanthrene biodegradation by a DNRA strain PheN6.</title>
        <authorList>
            <person name="Zhang Z."/>
        </authorList>
    </citation>
    <scope>NUCLEOTIDE SEQUENCE [LARGE SCALE GENOMIC DNA]</scope>
    <source>
        <strain evidence="2 3">PheN6</strain>
    </source>
</reference>
<accession>A0ABT5GEW0</accession>
<evidence type="ECO:0000256" key="1">
    <source>
        <dbReference type="SAM" id="MobiDB-lite"/>
    </source>
</evidence>
<proteinExistence type="predicted"/>
<protein>
    <submittedName>
        <fullName evidence="2">Uncharacterized protein</fullName>
    </submittedName>
</protein>
<organism evidence="2 3">
    <name type="scientific">Intrasporangium calvum</name>
    <dbReference type="NCBI Taxonomy" id="53358"/>
    <lineage>
        <taxon>Bacteria</taxon>
        <taxon>Bacillati</taxon>
        <taxon>Actinomycetota</taxon>
        <taxon>Actinomycetes</taxon>
        <taxon>Micrococcales</taxon>
        <taxon>Intrasporangiaceae</taxon>
        <taxon>Intrasporangium</taxon>
    </lineage>
</organism>
<dbReference type="RefSeq" id="WP_272461366.1">
    <property type="nucleotide sequence ID" value="NZ_JAPFQL010000018.1"/>
</dbReference>
<name>A0ABT5GEW0_9MICO</name>
<evidence type="ECO:0000313" key="3">
    <source>
        <dbReference type="Proteomes" id="UP001150259"/>
    </source>
</evidence>
<feature type="region of interest" description="Disordered" evidence="1">
    <location>
        <begin position="83"/>
        <end position="118"/>
    </location>
</feature>
<sequence length="118" mass="11974">MTGMTGSGRHAAAPGAAGDAATLRTLDRGRRVTADLADQLLTHLPDVGDITTQRALDSWVEQAADTLRALSEALEERLIEVGSSSGGPVTVSAPAAAGRPVATDGSSRAVRAAGRDRA</sequence>